<sequence>MACMKIGSKSDMFYLDGQTWLCSTGLASDIRIEIGEISFHLHKFPLISRSKLLEKMIKEIPENKKWDWGGKSVLELNDIPGGENSFLLVAKFCYGVKINLNLTNVVSLRCAANYLQMTEDYGEGNLTMQTENFLDEVFRSWADSIKAIEACGEVLSNAEELHIVSRGIDSLATKACVDPNLFSWRISDHGEPPSPAVDIRNGIQIIQKPLPLGDEWWYEDVCFLKLPLYRRFILAVYAKGMAPLRIAGSLMCYAGKHLPMCGRESGLQIDNQYSSGTYEADQRTLLEEIAELLPIEKGANSSKFLLKLLRTSIILQARGSCKERLEKMIGMQLNEAALEDLLIPNMDYSGETLYDIDCMHRMVDHFMLADEEIVDSASNYLVEEDEYEGDSRSLTPITMVAKLVDNYLAEVAPDVNLKLFKFQSLAAIIPGYARVSDDGLYRAIDIYLKAHTCLTDSEREQLCRIMNCQKLSVEASSHAAQNERLPLRVIVQVLFFEQLRLRTSVSGLFFASEELDNSRNPIGSKSLARTSCTIQQENSKQANKMVTVENVRERLFEPEQKCSIMKQEIDKLMKTKGSWNTFFGKFGLRLKMRACDLKAPTKPGKCRVKLPVSRNAVMDKKQNGANNILANFNCA</sequence>
<dbReference type="Pfam" id="PF00651">
    <property type="entry name" value="BTB"/>
    <property type="match status" value="1"/>
</dbReference>
<feature type="domain" description="NPH3" evidence="5">
    <location>
        <begin position="215"/>
        <end position="500"/>
    </location>
</feature>
<evidence type="ECO:0000313" key="7">
    <source>
        <dbReference type="Proteomes" id="UP001454036"/>
    </source>
</evidence>
<comment type="pathway">
    <text evidence="1">Protein modification; protein ubiquitination.</text>
</comment>
<feature type="domain" description="BTB" evidence="4">
    <location>
        <begin position="28"/>
        <end position="102"/>
    </location>
</feature>
<dbReference type="InterPro" id="IPR000210">
    <property type="entry name" value="BTB/POZ_dom"/>
</dbReference>
<dbReference type="AlphaFoldDB" id="A0AAV3QI19"/>
<evidence type="ECO:0000256" key="1">
    <source>
        <dbReference type="ARBA" id="ARBA00004906"/>
    </source>
</evidence>
<dbReference type="Pfam" id="PF03000">
    <property type="entry name" value="NPH3"/>
    <property type="match status" value="1"/>
</dbReference>
<dbReference type="EMBL" id="BAABME010004828">
    <property type="protein sequence ID" value="GAA0163705.1"/>
    <property type="molecule type" value="Genomic_DNA"/>
</dbReference>
<dbReference type="SUPFAM" id="SSF54695">
    <property type="entry name" value="POZ domain"/>
    <property type="match status" value="1"/>
</dbReference>
<dbReference type="PANTHER" id="PTHR32370">
    <property type="entry name" value="OS12G0117600 PROTEIN"/>
    <property type="match status" value="1"/>
</dbReference>
<dbReference type="PROSITE" id="PS50097">
    <property type="entry name" value="BTB"/>
    <property type="match status" value="1"/>
</dbReference>
<evidence type="ECO:0000313" key="6">
    <source>
        <dbReference type="EMBL" id="GAA0163705.1"/>
    </source>
</evidence>
<gene>
    <name evidence="6" type="ORF">LIER_19504</name>
</gene>
<comment type="similarity">
    <text evidence="3">Belongs to the NPH3 family.</text>
</comment>
<dbReference type="Gene3D" id="3.30.710.10">
    <property type="entry name" value="Potassium Channel Kv1.1, Chain A"/>
    <property type="match status" value="1"/>
</dbReference>
<accession>A0AAV3QI19</accession>
<evidence type="ECO:0008006" key="8">
    <source>
        <dbReference type="Google" id="ProtNLM"/>
    </source>
</evidence>
<dbReference type="Proteomes" id="UP001454036">
    <property type="component" value="Unassembled WGS sequence"/>
</dbReference>
<dbReference type="InterPro" id="IPR043454">
    <property type="entry name" value="NPH3/RPT2-like"/>
</dbReference>
<keyword evidence="7" id="KW-1185">Reference proteome</keyword>
<dbReference type="SMART" id="SM00225">
    <property type="entry name" value="BTB"/>
    <property type="match status" value="1"/>
</dbReference>
<keyword evidence="2" id="KW-0833">Ubl conjugation pathway</keyword>
<evidence type="ECO:0000259" key="5">
    <source>
        <dbReference type="PROSITE" id="PS51649"/>
    </source>
</evidence>
<comment type="caution">
    <text evidence="6">The sequence shown here is derived from an EMBL/GenBank/DDBJ whole genome shotgun (WGS) entry which is preliminary data.</text>
</comment>
<dbReference type="PROSITE" id="PS51649">
    <property type="entry name" value="NPH3"/>
    <property type="match status" value="1"/>
</dbReference>
<reference evidence="6 7" key="1">
    <citation type="submission" date="2024-01" db="EMBL/GenBank/DDBJ databases">
        <title>The complete chloroplast genome sequence of Lithospermum erythrorhizon: insights into the phylogenetic relationship among Boraginaceae species and the maternal lineages of purple gromwells.</title>
        <authorList>
            <person name="Okada T."/>
            <person name="Watanabe K."/>
        </authorList>
    </citation>
    <scope>NUCLEOTIDE SEQUENCE [LARGE SCALE GENOMIC DNA]</scope>
</reference>
<proteinExistence type="inferred from homology"/>
<evidence type="ECO:0000259" key="4">
    <source>
        <dbReference type="PROSITE" id="PS50097"/>
    </source>
</evidence>
<dbReference type="InterPro" id="IPR011333">
    <property type="entry name" value="SKP1/BTB/POZ_sf"/>
</dbReference>
<protein>
    <recommendedName>
        <fullName evidence="8">Phototropic-responsive NPH3 family protein</fullName>
    </recommendedName>
</protein>
<dbReference type="InterPro" id="IPR027356">
    <property type="entry name" value="NPH3_dom"/>
</dbReference>
<evidence type="ECO:0000256" key="2">
    <source>
        <dbReference type="ARBA" id="ARBA00022786"/>
    </source>
</evidence>
<evidence type="ECO:0000256" key="3">
    <source>
        <dbReference type="PROSITE-ProRule" id="PRU00982"/>
    </source>
</evidence>
<organism evidence="6 7">
    <name type="scientific">Lithospermum erythrorhizon</name>
    <name type="common">Purple gromwell</name>
    <name type="synonym">Lithospermum officinale var. erythrorhizon</name>
    <dbReference type="NCBI Taxonomy" id="34254"/>
    <lineage>
        <taxon>Eukaryota</taxon>
        <taxon>Viridiplantae</taxon>
        <taxon>Streptophyta</taxon>
        <taxon>Embryophyta</taxon>
        <taxon>Tracheophyta</taxon>
        <taxon>Spermatophyta</taxon>
        <taxon>Magnoliopsida</taxon>
        <taxon>eudicotyledons</taxon>
        <taxon>Gunneridae</taxon>
        <taxon>Pentapetalae</taxon>
        <taxon>asterids</taxon>
        <taxon>lamiids</taxon>
        <taxon>Boraginales</taxon>
        <taxon>Boraginaceae</taxon>
        <taxon>Boraginoideae</taxon>
        <taxon>Lithospermeae</taxon>
        <taxon>Lithospermum</taxon>
    </lineage>
</organism>
<name>A0AAV3QI19_LITER</name>